<comment type="caution">
    <text evidence="5">The sequence shown here is derived from an EMBL/GenBank/DDBJ whole genome shotgun (WGS) entry which is preliminary data.</text>
</comment>
<evidence type="ECO:0000259" key="4">
    <source>
        <dbReference type="Pfam" id="PF13087"/>
    </source>
</evidence>
<proteinExistence type="predicted"/>
<dbReference type="Pfam" id="PF13087">
    <property type="entry name" value="AAA_12"/>
    <property type="match status" value="2"/>
</dbReference>
<dbReference type="InterPro" id="IPR036291">
    <property type="entry name" value="NAD(P)-bd_dom_sf"/>
</dbReference>
<dbReference type="InterPro" id="IPR047187">
    <property type="entry name" value="SF1_C_Upf1"/>
</dbReference>
<dbReference type="PANTHER" id="PTHR10887:SF495">
    <property type="entry name" value="HELICASE SENATAXIN ISOFORM X1-RELATED"/>
    <property type="match status" value="1"/>
</dbReference>
<accession>A0A812U5P6</accession>
<dbReference type="Pfam" id="PF03435">
    <property type="entry name" value="Sacchrp_dh_NADP"/>
    <property type="match status" value="1"/>
</dbReference>
<feature type="compositionally biased region" description="Pro residues" evidence="1">
    <location>
        <begin position="871"/>
        <end position="917"/>
    </location>
</feature>
<dbReference type="Gene3D" id="3.40.50.720">
    <property type="entry name" value="NAD(P)-binding Rossmann-like Domain"/>
    <property type="match status" value="1"/>
</dbReference>
<dbReference type="OrthoDB" id="6513042at2759"/>
<dbReference type="SUPFAM" id="SSF52540">
    <property type="entry name" value="P-loop containing nucleoside triphosphate hydrolases"/>
    <property type="match status" value="1"/>
</dbReference>
<evidence type="ECO:0000259" key="3">
    <source>
        <dbReference type="Pfam" id="PF13086"/>
    </source>
</evidence>
<dbReference type="InterPro" id="IPR041677">
    <property type="entry name" value="DNA2/NAM7_AAA_11"/>
</dbReference>
<feature type="compositionally biased region" description="Low complexity" evidence="1">
    <location>
        <begin position="942"/>
        <end position="962"/>
    </location>
</feature>
<feature type="region of interest" description="Disordered" evidence="1">
    <location>
        <begin position="843"/>
        <end position="917"/>
    </location>
</feature>
<dbReference type="GO" id="GO:0004386">
    <property type="term" value="F:helicase activity"/>
    <property type="evidence" value="ECO:0007669"/>
    <property type="project" value="InterPro"/>
</dbReference>
<feature type="domain" description="Saccharopine dehydrogenase NADP binding" evidence="2">
    <location>
        <begin position="425"/>
        <end position="544"/>
    </location>
</feature>
<feature type="domain" description="DNA2/NAM7 helicase-like C-terminal" evidence="4">
    <location>
        <begin position="267"/>
        <end position="415"/>
    </location>
</feature>
<dbReference type="InterPro" id="IPR045055">
    <property type="entry name" value="DNA2/NAM7-like"/>
</dbReference>
<dbReference type="InterPro" id="IPR041679">
    <property type="entry name" value="DNA2/NAM7-like_C"/>
</dbReference>
<feature type="region of interest" description="Disordered" evidence="1">
    <location>
        <begin position="937"/>
        <end position="962"/>
    </location>
</feature>
<gene>
    <name evidence="5" type="ORF">SNAT2548_LOCUS31045</name>
</gene>
<organism evidence="5 6">
    <name type="scientific">Symbiodinium natans</name>
    <dbReference type="NCBI Taxonomy" id="878477"/>
    <lineage>
        <taxon>Eukaryota</taxon>
        <taxon>Sar</taxon>
        <taxon>Alveolata</taxon>
        <taxon>Dinophyceae</taxon>
        <taxon>Suessiales</taxon>
        <taxon>Symbiodiniaceae</taxon>
        <taxon>Symbiodinium</taxon>
    </lineage>
</organism>
<keyword evidence="6" id="KW-1185">Reference proteome</keyword>
<dbReference type="PANTHER" id="PTHR10887">
    <property type="entry name" value="DNA2/NAM7 HELICASE FAMILY"/>
    <property type="match status" value="1"/>
</dbReference>
<evidence type="ECO:0000313" key="6">
    <source>
        <dbReference type="Proteomes" id="UP000604046"/>
    </source>
</evidence>
<name>A0A812U5P6_9DINO</name>
<sequence length="1083" mass="116728">MAEELLSQCAELAGGKPDFAAARDEADEACDAEVKAEPGHEKEEVANLVAALTPMQRAAVSNAANRHISLVRGPPGTGKTHVAAAMALSVSSTFTQDQRVLAVTQSHAAAINLHRRLEHFDVPAARVGWTLSAQEVVSQKIFEVMRASRGEEDEESNLLIRMSCSGKPEEKDGLRSKEQQRAHFVVMRRMARLSQVIVMTFASSGNAVLLQGLGEIPLLLVDEAAQCVEPGLFVPLNWGSQAFALVGDEKQLPATIKSTKAVQLELGVSIFERFVRDGIVSQGSGFVQLDEQQRMHPSISRFPCDAFYGGTVRDGAEMSQREPIPGFPWPVPECHVAFVECGVYSGEEGALGGSHSNYREAEVLLAVLKRCLLEGTAASQIGIITGYSAQQALLQREVAKLGLPGLRVDTVDGFQAMIRPDQLDVVVLGATGFTGKLACEYLASYGDKVSWAMAGRDLAKLEATRAGLPTKADIKLLKVNLKKDELVELAKKTKVIMNFAGSPYSDKALPVVEACASTGCCYIDITAEVPFIKTSAERYDAVAKQSKALILHSCGFDSVPSDLGALMAAREMRKRHDADCSAIRSFVYASGGFSGGTLHSLMHMYQAKDVENYDALIRPYGLDPPGGQAGPDTCDGGSIDQLPGYEPLVDQWIMPWVMAPINVRNVRRSNALSGYSYGQTCSVGEEGYFQVKTIALADKEASKAPLKVVAHVQSGKCGDPGYKSTALMSVECALCCVLTPSFALGQVLIDRLNRAGMKLFVRSHFKVGFMRDPRRVNVLLTRARRGLVVFGNGPTLSSEVETWRPWLAWVRDQGAHMLAEHLFDGAGLGGHIPCVDPWDLPEVSGPSDVDRSMSSTPSPERPPTASYRPASFPPFPGAVPPAAFPPPTSFPEPASFPRPASFPPPASAPRPASFPPPASVPRPVSFPPFPPASFPPAPIPASAPTTAATTAPASVPEPANAPATATIPATSLLPPLCPWTAARTHAHGAHTKQDLHQAQTRASAWLGDEAKQRTDVAIEELAASVDTNFRKRQEQRVKDAEISDSNVWVEYVDPVTQKIWLQNEETGETMWKHDMIKGNQARR</sequence>
<dbReference type="Gene3D" id="3.40.50.300">
    <property type="entry name" value="P-loop containing nucleotide triphosphate hydrolases"/>
    <property type="match status" value="3"/>
</dbReference>
<dbReference type="Proteomes" id="UP000604046">
    <property type="component" value="Unassembled WGS sequence"/>
</dbReference>
<dbReference type="Pfam" id="PF13086">
    <property type="entry name" value="AAA_11"/>
    <property type="match status" value="2"/>
</dbReference>
<protein>
    <submittedName>
        <fullName evidence="5">Uncharacterized protein</fullName>
    </submittedName>
</protein>
<feature type="domain" description="DNA2/NAM7 helicase helicase" evidence="3">
    <location>
        <begin position="175"/>
        <end position="258"/>
    </location>
</feature>
<reference evidence="5" key="1">
    <citation type="submission" date="2021-02" db="EMBL/GenBank/DDBJ databases">
        <authorList>
            <person name="Dougan E. K."/>
            <person name="Rhodes N."/>
            <person name="Thang M."/>
            <person name="Chan C."/>
        </authorList>
    </citation>
    <scope>NUCLEOTIDE SEQUENCE</scope>
</reference>
<dbReference type="AlphaFoldDB" id="A0A812U5P6"/>
<dbReference type="InterPro" id="IPR005097">
    <property type="entry name" value="Sacchrp_dh_NADP-bd"/>
</dbReference>
<feature type="domain" description="DNA2/NAM7 helicase helicase" evidence="3">
    <location>
        <begin position="55"/>
        <end position="150"/>
    </location>
</feature>
<dbReference type="SUPFAM" id="SSF51735">
    <property type="entry name" value="NAD(P)-binding Rossmann-fold domains"/>
    <property type="match status" value="1"/>
</dbReference>
<evidence type="ECO:0000259" key="2">
    <source>
        <dbReference type="Pfam" id="PF03435"/>
    </source>
</evidence>
<evidence type="ECO:0000256" key="1">
    <source>
        <dbReference type="SAM" id="MobiDB-lite"/>
    </source>
</evidence>
<dbReference type="CDD" id="cd18808">
    <property type="entry name" value="SF1_C_Upf1"/>
    <property type="match status" value="1"/>
</dbReference>
<evidence type="ECO:0000313" key="5">
    <source>
        <dbReference type="EMBL" id="CAE7552746.1"/>
    </source>
</evidence>
<dbReference type="EMBL" id="CAJNDS010002635">
    <property type="protein sequence ID" value="CAE7552746.1"/>
    <property type="molecule type" value="Genomic_DNA"/>
</dbReference>
<dbReference type="InterPro" id="IPR027417">
    <property type="entry name" value="P-loop_NTPase"/>
</dbReference>
<feature type="domain" description="DNA2/NAM7 helicase-like C-terminal" evidence="4">
    <location>
        <begin position="761"/>
        <end position="792"/>
    </location>
</feature>